<proteinExistence type="predicted"/>
<comment type="caution">
    <text evidence="3">The sequence shown here is derived from an EMBL/GenBank/DDBJ whole genome shotgun (WGS) entry which is preliminary data.</text>
</comment>
<sequence length="377" mass="43390">MTDELQFSVFTGVQAFLKWLVKRAKLSLPILFFIGGFVWDAITIGHQVNMSDIAIFAVYVTVAGWIMHQLATPAEWCLRCRLALGRWRWLDQKMAGWPIHDWPYWILQFLFGSLLSALFILYFKSSSDGMAWLITLVLGIMLIANEFLESEYRRLTLCWSMFGLCSILFFNFAFPYLLGSVHAVWFYLSTTVGVLASYALYRHAPRHSGSIWPVWLIGALLMLAYRFDMIPPVPLVKQAVVVAYAVEKTPQGYWLTLEKSPWWRFWRIDSDQLVLVPGERLVCFSAVFAPKGLHTRLLHNWEKFEGKHWVSYGAPGFQLAGGRDGGYRGYTYKSNLSSGKWRVRIQNETGQTIAINQFTVTINPQPAATDRQVRVRY</sequence>
<organism evidence="3 4">
    <name type="scientific">Methylophilus aquaticus</name>
    <dbReference type="NCBI Taxonomy" id="1971610"/>
    <lineage>
        <taxon>Bacteria</taxon>
        <taxon>Pseudomonadati</taxon>
        <taxon>Pseudomonadota</taxon>
        <taxon>Betaproteobacteria</taxon>
        <taxon>Nitrosomonadales</taxon>
        <taxon>Methylophilaceae</taxon>
        <taxon>Methylophilus</taxon>
    </lineage>
</organism>
<name>A0ABT9JUA0_9PROT</name>
<protein>
    <submittedName>
        <fullName evidence="3">DUF2914 domain-containing protein</fullName>
    </submittedName>
</protein>
<gene>
    <name evidence="3" type="ORF">Q9291_09900</name>
</gene>
<feature type="transmembrane region" description="Helical" evidence="1">
    <location>
        <begin position="102"/>
        <end position="123"/>
    </location>
</feature>
<feature type="domain" description="DUF2914" evidence="2">
    <location>
        <begin position="295"/>
        <end position="360"/>
    </location>
</feature>
<keyword evidence="4" id="KW-1185">Reference proteome</keyword>
<feature type="transmembrane region" description="Helical" evidence="1">
    <location>
        <begin position="184"/>
        <end position="201"/>
    </location>
</feature>
<evidence type="ECO:0000259" key="2">
    <source>
        <dbReference type="Pfam" id="PF11141"/>
    </source>
</evidence>
<reference evidence="4" key="1">
    <citation type="journal article" date="2019" name="Int. J. Syst. Evol. Microbiol.">
        <title>The Global Catalogue of Microorganisms (GCM) 10K type strain sequencing project: providing services to taxonomists for standard genome sequencing and annotation.</title>
        <authorList>
            <consortium name="The Broad Institute Genomics Platform"/>
            <consortium name="The Broad Institute Genome Sequencing Center for Infectious Disease"/>
            <person name="Wu L."/>
            <person name="Ma J."/>
        </authorList>
    </citation>
    <scope>NUCLEOTIDE SEQUENCE [LARGE SCALE GENOMIC DNA]</scope>
    <source>
        <strain evidence="4">VKM B-3159</strain>
    </source>
</reference>
<feature type="transmembrane region" description="Helical" evidence="1">
    <location>
        <begin position="26"/>
        <end position="47"/>
    </location>
</feature>
<dbReference type="Pfam" id="PF11141">
    <property type="entry name" value="DUF2914"/>
    <property type="match status" value="1"/>
</dbReference>
<feature type="transmembrane region" description="Helical" evidence="1">
    <location>
        <begin position="53"/>
        <end position="71"/>
    </location>
</feature>
<evidence type="ECO:0000256" key="1">
    <source>
        <dbReference type="SAM" id="Phobius"/>
    </source>
</evidence>
<feature type="transmembrane region" description="Helical" evidence="1">
    <location>
        <begin position="129"/>
        <end position="148"/>
    </location>
</feature>
<feature type="transmembrane region" description="Helical" evidence="1">
    <location>
        <begin position="155"/>
        <end position="178"/>
    </location>
</feature>
<dbReference type="Proteomes" id="UP001225906">
    <property type="component" value="Unassembled WGS sequence"/>
</dbReference>
<dbReference type="InterPro" id="IPR022606">
    <property type="entry name" value="DUF2914"/>
</dbReference>
<keyword evidence="1" id="KW-1133">Transmembrane helix</keyword>
<dbReference type="RefSeq" id="WP_306389878.1">
    <property type="nucleotide sequence ID" value="NZ_JAVCAP010000020.1"/>
</dbReference>
<evidence type="ECO:0000313" key="3">
    <source>
        <dbReference type="EMBL" id="MDP8568158.1"/>
    </source>
</evidence>
<dbReference type="EMBL" id="JAVCAP010000020">
    <property type="protein sequence ID" value="MDP8568158.1"/>
    <property type="molecule type" value="Genomic_DNA"/>
</dbReference>
<evidence type="ECO:0000313" key="4">
    <source>
        <dbReference type="Proteomes" id="UP001225906"/>
    </source>
</evidence>
<accession>A0ABT9JUA0</accession>
<feature type="transmembrane region" description="Helical" evidence="1">
    <location>
        <begin position="210"/>
        <end position="227"/>
    </location>
</feature>
<keyword evidence="1" id="KW-0812">Transmembrane</keyword>
<keyword evidence="1" id="KW-0472">Membrane</keyword>